<dbReference type="PANTHER" id="PTHR43020:SF2">
    <property type="entry name" value="MITOCHONDRIAL TRNA METHYLTHIOTRANSFERASE CDK5RAP1"/>
    <property type="match status" value="1"/>
</dbReference>
<keyword evidence="3 9" id="KW-0808">Transferase</keyword>
<feature type="binding site" evidence="9">
    <location>
        <position position="204"/>
    </location>
    <ligand>
        <name>[4Fe-4S] cluster</name>
        <dbReference type="ChEBI" id="CHEBI:49883"/>
        <label>2</label>
        <note>4Fe-4S-S-AdoMet</note>
    </ligand>
</feature>
<proteinExistence type="inferred from homology"/>
<dbReference type="InterPro" id="IPR002792">
    <property type="entry name" value="TRAM_dom"/>
</dbReference>
<keyword evidence="4 9" id="KW-0949">S-adenosyl-L-methionine</keyword>
<name>A0ABW9WT00_9FIRM</name>
<evidence type="ECO:0000259" key="11">
    <source>
        <dbReference type="PROSITE" id="PS50926"/>
    </source>
</evidence>
<dbReference type="HAMAP" id="MF_01864">
    <property type="entry name" value="tRNA_metthiotr_MiaB"/>
    <property type="match status" value="1"/>
</dbReference>
<dbReference type="Pfam" id="PF01938">
    <property type="entry name" value="TRAM"/>
    <property type="match status" value="1"/>
</dbReference>
<dbReference type="SFLD" id="SFLDS00029">
    <property type="entry name" value="Radical_SAM"/>
    <property type="match status" value="1"/>
</dbReference>
<dbReference type="SFLD" id="SFLDG01061">
    <property type="entry name" value="methylthiotransferase"/>
    <property type="match status" value="1"/>
</dbReference>
<dbReference type="InterPro" id="IPR006638">
    <property type="entry name" value="Elp3/MiaA/NifB-like_rSAM"/>
</dbReference>
<comment type="function">
    <text evidence="1 9">Catalyzes the methylthiolation of N6-(dimethylallyl)adenosine (i(6)A), leading to the formation of 2-methylthio-N6-(dimethylallyl)adenosine (ms(2)i(6)A) at position 37 in tRNAs that read codons beginning with uridine.</text>
</comment>
<dbReference type="InterPro" id="IPR013848">
    <property type="entry name" value="Methylthiotransferase_N"/>
</dbReference>
<dbReference type="PROSITE" id="PS51449">
    <property type="entry name" value="MTTASE_N"/>
    <property type="match status" value="1"/>
</dbReference>
<comment type="similarity">
    <text evidence="9">Belongs to the methylthiotransferase family. MiaB subfamily.</text>
</comment>
<feature type="domain" description="Radical SAM core" evidence="13">
    <location>
        <begin position="186"/>
        <end position="417"/>
    </location>
</feature>
<keyword evidence="9" id="KW-0963">Cytoplasm</keyword>
<evidence type="ECO:0000256" key="7">
    <source>
        <dbReference type="ARBA" id="ARBA00023014"/>
    </source>
</evidence>
<feature type="binding site" evidence="9">
    <location>
        <position position="86"/>
    </location>
    <ligand>
        <name>[4Fe-4S] cluster</name>
        <dbReference type="ChEBI" id="CHEBI:49883"/>
        <label>1</label>
    </ligand>
</feature>
<dbReference type="PROSITE" id="PS50926">
    <property type="entry name" value="TRAM"/>
    <property type="match status" value="1"/>
</dbReference>
<evidence type="ECO:0000313" key="14">
    <source>
        <dbReference type="EMBL" id="MZL68786.1"/>
    </source>
</evidence>
<feature type="binding site" evidence="9">
    <location>
        <position position="200"/>
    </location>
    <ligand>
        <name>[4Fe-4S] cluster</name>
        <dbReference type="ChEBI" id="CHEBI:49883"/>
        <label>2</label>
        <note>4Fe-4S-S-AdoMet</note>
    </ligand>
</feature>
<evidence type="ECO:0000256" key="5">
    <source>
        <dbReference type="ARBA" id="ARBA00022723"/>
    </source>
</evidence>
<dbReference type="PROSITE" id="PS51918">
    <property type="entry name" value="RADICAL_SAM"/>
    <property type="match status" value="1"/>
</dbReference>
<dbReference type="InterPro" id="IPR020612">
    <property type="entry name" value="Methylthiotransferase_CS"/>
</dbReference>
<sequence>MDKLGGTPLKTQTNPPSPRFSSAGIEAARQQCLALYGARRPLAHIHSYGCQQNVSDGEKIKGMLAEIGYDFTERREEADLVIYNTCAVREHAEQKLYGNVGALKGYKAKNPGMVIGLCGCMMQQKPVQERIRRSYPFVDLIFGTHALQNFPQNLCEVLRGRQGSPARVFDAEEGENVIVEGMPVRRDGSVKAWVPIMYGCDNFCSYCVVPLVRGREVSRRPEDVVAEVRGLVEAGYKEITLLGQNVNSYGKGLDEPCDFADLLARICRIPGDFWVRFMTSHPKDITHKLLDLIAREEKLCSHIHLPVQSGSDRVLREMNRHYDRAGYLEKIAYAKAVIPGVTFTSDIIVGFPGESEEEFLQTVDLVREVGYASLFIFIFSPRPGTRAAGMEDPVPAAEKSRWFAQLQEVQRAIGSARFAGLVGQTLRVLVDGPGKQPGQMTGRDEHGTVVVFAGEEGLGGQFVQVKITEAQNWAVAGELV</sequence>
<dbReference type="PROSITE" id="PS01278">
    <property type="entry name" value="MTTASE_RADICAL"/>
    <property type="match status" value="1"/>
</dbReference>
<dbReference type="Gene3D" id="3.80.30.20">
    <property type="entry name" value="tm_1862 like domain"/>
    <property type="match status" value="1"/>
</dbReference>
<evidence type="ECO:0000256" key="2">
    <source>
        <dbReference type="ARBA" id="ARBA00022485"/>
    </source>
</evidence>
<comment type="cofactor">
    <cofactor evidence="9">
        <name>[4Fe-4S] cluster</name>
        <dbReference type="ChEBI" id="CHEBI:49883"/>
    </cofactor>
    <text evidence="9">Binds 2 [4Fe-4S] clusters. One cluster is coordinated with 3 cysteines and an exchangeable S-adenosyl-L-methionine.</text>
</comment>
<evidence type="ECO:0000256" key="9">
    <source>
        <dbReference type="HAMAP-Rule" id="MF_01864"/>
    </source>
</evidence>
<feature type="binding site" evidence="9">
    <location>
        <position position="207"/>
    </location>
    <ligand>
        <name>[4Fe-4S] cluster</name>
        <dbReference type="ChEBI" id="CHEBI:49883"/>
        <label>2</label>
        <note>4Fe-4S-S-AdoMet</note>
    </ligand>
</feature>
<keyword evidence="2 9" id="KW-0004">4Fe-4S</keyword>
<evidence type="ECO:0000256" key="4">
    <source>
        <dbReference type="ARBA" id="ARBA00022691"/>
    </source>
</evidence>
<dbReference type="EMBL" id="WWVX01000001">
    <property type="protein sequence ID" value="MZL68786.1"/>
    <property type="molecule type" value="Genomic_DNA"/>
</dbReference>
<dbReference type="Pfam" id="PF04055">
    <property type="entry name" value="Radical_SAM"/>
    <property type="match status" value="1"/>
</dbReference>
<evidence type="ECO:0000256" key="3">
    <source>
        <dbReference type="ARBA" id="ARBA00022679"/>
    </source>
</evidence>
<dbReference type="InterPro" id="IPR058240">
    <property type="entry name" value="rSAM_sf"/>
</dbReference>
<dbReference type="PANTHER" id="PTHR43020">
    <property type="entry name" value="CDK5 REGULATORY SUBUNIT-ASSOCIATED PROTEIN 1"/>
    <property type="match status" value="1"/>
</dbReference>
<dbReference type="NCBIfam" id="TIGR00089">
    <property type="entry name" value="MiaB/RimO family radical SAM methylthiotransferase"/>
    <property type="match status" value="1"/>
</dbReference>
<dbReference type="SMART" id="SM00729">
    <property type="entry name" value="Elp3"/>
    <property type="match status" value="1"/>
</dbReference>
<comment type="catalytic activity">
    <reaction evidence="9">
        <text>N(6)-dimethylallyladenosine(37) in tRNA + (sulfur carrier)-SH + AH2 + 2 S-adenosyl-L-methionine = 2-methylsulfanyl-N(6)-dimethylallyladenosine(37) in tRNA + (sulfur carrier)-H + 5'-deoxyadenosine + L-methionine + A + S-adenosyl-L-homocysteine + 2 H(+)</text>
        <dbReference type="Rhea" id="RHEA:37067"/>
        <dbReference type="Rhea" id="RHEA-COMP:10375"/>
        <dbReference type="Rhea" id="RHEA-COMP:10376"/>
        <dbReference type="Rhea" id="RHEA-COMP:14737"/>
        <dbReference type="Rhea" id="RHEA-COMP:14739"/>
        <dbReference type="ChEBI" id="CHEBI:13193"/>
        <dbReference type="ChEBI" id="CHEBI:15378"/>
        <dbReference type="ChEBI" id="CHEBI:17319"/>
        <dbReference type="ChEBI" id="CHEBI:17499"/>
        <dbReference type="ChEBI" id="CHEBI:29917"/>
        <dbReference type="ChEBI" id="CHEBI:57844"/>
        <dbReference type="ChEBI" id="CHEBI:57856"/>
        <dbReference type="ChEBI" id="CHEBI:59789"/>
        <dbReference type="ChEBI" id="CHEBI:64428"/>
        <dbReference type="ChEBI" id="CHEBI:74415"/>
        <dbReference type="ChEBI" id="CHEBI:74417"/>
        <dbReference type="EC" id="2.8.4.3"/>
    </reaction>
</comment>
<feature type="region of interest" description="Disordered" evidence="10">
    <location>
        <begin position="1"/>
        <end position="22"/>
    </location>
</feature>
<evidence type="ECO:0000256" key="1">
    <source>
        <dbReference type="ARBA" id="ARBA00003234"/>
    </source>
</evidence>
<comment type="subunit">
    <text evidence="9">Monomer.</text>
</comment>
<evidence type="ECO:0000259" key="13">
    <source>
        <dbReference type="PROSITE" id="PS51918"/>
    </source>
</evidence>
<dbReference type="NCBIfam" id="TIGR01574">
    <property type="entry name" value="miaB-methiolase"/>
    <property type="match status" value="1"/>
</dbReference>
<keyword evidence="6 9" id="KW-0408">Iron</keyword>
<evidence type="ECO:0000313" key="15">
    <source>
        <dbReference type="Proteomes" id="UP000474718"/>
    </source>
</evidence>
<dbReference type="InterPro" id="IPR006463">
    <property type="entry name" value="MiaB_methiolase"/>
</dbReference>
<keyword evidence="9" id="KW-0819">tRNA processing</keyword>
<dbReference type="Proteomes" id="UP000474718">
    <property type="component" value="Unassembled WGS sequence"/>
</dbReference>
<evidence type="ECO:0000256" key="8">
    <source>
        <dbReference type="ARBA" id="ARBA00033765"/>
    </source>
</evidence>
<dbReference type="InterPro" id="IPR023404">
    <property type="entry name" value="rSAM_horseshoe"/>
</dbReference>
<feature type="domain" description="TRAM" evidence="11">
    <location>
        <begin position="419"/>
        <end position="480"/>
    </location>
</feature>
<protein>
    <recommendedName>
        <fullName evidence="8 9">tRNA-2-methylthio-N(6)-dimethylallyladenosine synthase</fullName>
        <ecNumber evidence="8 9">2.8.4.3</ecNumber>
    </recommendedName>
    <alternativeName>
        <fullName evidence="9">(Dimethylallyl)adenosine tRNA methylthiotransferase MiaB</fullName>
    </alternativeName>
    <alternativeName>
        <fullName evidence="9">tRNA-i(6)A37 methylthiotransferase</fullName>
    </alternativeName>
</protein>
<evidence type="ECO:0000256" key="10">
    <source>
        <dbReference type="SAM" id="MobiDB-lite"/>
    </source>
</evidence>
<reference evidence="14 15" key="1">
    <citation type="journal article" date="2019" name="Nat. Med.">
        <title>A library of human gut bacterial isolates paired with longitudinal multiomics data enables mechanistic microbiome research.</title>
        <authorList>
            <person name="Poyet M."/>
            <person name="Groussin M."/>
            <person name="Gibbons S.M."/>
            <person name="Avila-Pacheco J."/>
            <person name="Jiang X."/>
            <person name="Kearney S.M."/>
            <person name="Perrotta A.R."/>
            <person name="Berdy B."/>
            <person name="Zhao S."/>
            <person name="Lieberman T.D."/>
            <person name="Swanson P.K."/>
            <person name="Smith M."/>
            <person name="Roesemann S."/>
            <person name="Alexander J.E."/>
            <person name="Rich S.A."/>
            <person name="Livny J."/>
            <person name="Vlamakis H."/>
            <person name="Clish C."/>
            <person name="Bullock K."/>
            <person name="Deik A."/>
            <person name="Scott J."/>
            <person name="Pierce K.A."/>
            <person name="Xavier R.J."/>
            <person name="Alm E.J."/>
        </authorList>
    </citation>
    <scope>NUCLEOTIDE SEQUENCE [LARGE SCALE GENOMIC DNA]</scope>
    <source>
        <strain evidence="14 15">BIOML-A2</strain>
    </source>
</reference>
<dbReference type="SFLD" id="SFLDG01082">
    <property type="entry name" value="B12-binding_domain_containing"/>
    <property type="match status" value="1"/>
</dbReference>
<dbReference type="InterPro" id="IPR038135">
    <property type="entry name" value="Methylthiotransferase_N_sf"/>
</dbReference>
<evidence type="ECO:0000256" key="6">
    <source>
        <dbReference type="ARBA" id="ARBA00023004"/>
    </source>
</evidence>
<feature type="domain" description="MTTase N-terminal" evidence="12">
    <location>
        <begin position="41"/>
        <end position="159"/>
    </location>
</feature>
<organism evidence="14 15">
    <name type="scientific">Bittarella massiliensis</name>
    <name type="common">ex Durand et al. 2017</name>
    <dbReference type="NCBI Taxonomy" id="1720313"/>
    <lineage>
        <taxon>Bacteria</taxon>
        <taxon>Bacillati</taxon>
        <taxon>Bacillota</taxon>
        <taxon>Clostridia</taxon>
        <taxon>Eubacteriales</taxon>
        <taxon>Oscillospiraceae</taxon>
        <taxon>Bittarella (ex Durand et al. 2017)</taxon>
    </lineage>
</organism>
<dbReference type="GO" id="GO:0035597">
    <property type="term" value="F:tRNA-2-methylthio-N(6)-dimethylallyladenosine(37) synthase activity"/>
    <property type="evidence" value="ECO:0007669"/>
    <property type="project" value="UniProtKB-EC"/>
</dbReference>
<keyword evidence="5 9" id="KW-0479">Metal-binding</keyword>
<dbReference type="EC" id="2.8.4.3" evidence="8 9"/>
<comment type="subcellular location">
    <subcellularLocation>
        <location evidence="9">Cytoplasm</location>
    </subcellularLocation>
</comment>
<dbReference type="Pfam" id="PF00919">
    <property type="entry name" value="UPF0004"/>
    <property type="match status" value="1"/>
</dbReference>
<dbReference type="Gene3D" id="3.40.50.12160">
    <property type="entry name" value="Methylthiotransferase, N-terminal domain"/>
    <property type="match status" value="1"/>
</dbReference>
<feature type="binding site" evidence="9">
    <location>
        <position position="120"/>
    </location>
    <ligand>
        <name>[4Fe-4S] cluster</name>
        <dbReference type="ChEBI" id="CHEBI:49883"/>
        <label>1</label>
    </ligand>
</feature>
<keyword evidence="15" id="KW-1185">Reference proteome</keyword>
<accession>A0ABW9WT00</accession>
<dbReference type="CDD" id="cd01335">
    <property type="entry name" value="Radical_SAM"/>
    <property type="match status" value="1"/>
</dbReference>
<dbReference type="InterPro" id="IPR007197">
    <property type="entry name" value="rSAM"/>
</dbReference>
<dbReference type="SFLD" id="SFLDF00273">
    <property type="entry name" value="(dimethylallyl)adenosine_tRNA"/>
    <property type="match status" value="1"/>
</dbReference>
<keyword evidence="7 9" id="KW-0411">Iron-sulfur</keyword>
<dbReference type="InterPro" id="IPR005839">
    <property type="entry name" value="Methylthiotransferase"/>
</dbReference>
<dbReference type="SUPFAM" id="SSF102114">
    <property type="entry name" value="Radical SAM enzymes"/>
    <property type="match status" value="1"/>
</dbReference>
<feature type="binding site" evidence="9">
    <location>
        <position position="50"/>
    </location>
    <ligand>
        <name>[4Fe-4S] cluster</name>
        <dbReference type="ChEBI" id="CHEBI:49883"/>
        <label>1</label>
    </ligand>
</feature>
<evidence type="ECO:0000259" key="12">
    <source>
        <dbReference type="PROSITE" id="PS51449"/>
    </source>
</evidence>
<comment type="caution">
    <text evidence="14">The sequence shown here is derived from an EMBL/GenBank/DDBJ whole genome shotgun (WGS) entry which is preliminary data.</text>
</comment>
<gene>
    <name evidence="9 14" type="primary">miaB</name>
    <name evidence="14" type="ORF">GT747_03225</name>
</gene>